<keyword evidence="3" id="KW-1185">Reference proteome</keyword>
<accession>A0ABV7QIL1</accession>
<dbReference type="Proteomes" id="UP001595764">
    <property type="component" value="Unassembled WGS sequence"/>
</dbReference>
<name>A0ABV7QIL1_9PSEU</name>
<evidence type="ECO:0000313" key="3">
    <source>
        <dbReference type="Proteomes" id="UP001595764"/>
    </source>
</evidence>
<feature type="region of interest" description="Disordered" evidence="1">
    <location>
        <begin position="185"/>
        <end position="225"/>
    </location>
</feature>
<evidence type="ECO:0000256" key="1">
    <source>
        <dbReference type="SAM" id="MobiDB-lite"/>
    </source>
</evidence>
<feature type="region of interest" description="Disordered" evidence="1">
    <location>
        <begin position="1"/>
        <end position="57"/>
    </location>
</feature>
<sequence length="225" mass="22544">MSAPITPTGPAGAPTGEPSGEPNATGQPSTDEQASTTGQPSPPAPTDPGAAADELAALDPVTLAKMVRDLRAENASDRTSAKTKAADEARQQLAQDIGKALGLVAGEDDKADPAKLAEQVTAEQQRARAAAVELAVFKSAGPLGADPAALVDSRAFLSAVEQLDPTAADFADKVGAAIAKAVTDNPKLRAAGQVPPRSSGQHAGGSGEKPAAKSLTDAISRHYGN</sequence>
<reference evidence="3" key="1">
    <citation type="journal article" date="2019" name="Int. J. Syst. Evol. Microbiol.">
        <title>The Global Catalogue of Microorganisms (GCM) 10K type strain sequencing project: providing services to taxonomists for standard genome sequencing and annotation.</title>
        <authorList>
            <consortium name="The Broad Institute Genomics Platform"/>
            <consortium name="The Broad Institute Genome Sequencing Center for Infectious Disease"/>
            <person name="Wu L."/>
            <person name="Ma J."/>
        </authorList>
    </citation>
    <scope>NUCLEOTIDE SEQUENCE [LARGE SCALE GENOMIC DNA]</scope>
    <source>
        <strain evidence="3">CGMCC 4.7682</strain>
    </source>
</reference>
<dbReference type="EMBL" id="JBHRWI010000027">
    <property type="protein sequence ID" value="MFC3513063.1"/>
    <property type="molecule type" value="Genomic_DNA"/>
</dbReference>
<proteinExistence type="predicted"/>
<evidence type="ECO:0000313" key="2">
    <source>
        <dbReference type="EMBL" id="MFC3513063.1"/>
    </source>
</evidence>
<feature type="compositionally biased region" description="Polar residues" evidence="1">
    <location>
        <begin position="24"/>
        <end position="39"/>
    </location>
</feature>
<protein>
    <recommendedName>
        <fullName evidence="4">Scaffolding protein</fullName>
    </recommendedName>
</protein>
<dbReference type="RefSeq" id="WP_377872937.1">
    <property type="nucleotide sequence ID" value="NZ_JBHMAY010000043.1"/>
</dbReference>
<evidence type="ECO:0008006" key="4">
    <source>
        <dbReference type="Google" id="ProtNLM"/>
    </source>
</evidence>
<comment type="caution">
    <text evidence="2">The sequence shown here is derived from an EMBL/GenBank/DDBJ whole genome shotgun (WGS) entry which is preliminary data.</text>
</comment>
<gene>
    <name evidence="2" type="ORF">ACFORO_23030</name>
</gene>
<feature type="region of interest" description="Disordered" evidence="1">
    <location>
        <begin position="69"/>
        <end position="90"/>
    </location>
</feature>
<organism evidence="2 3">
    <name type="scientific">Amycolatopsis halotolerans</name>
    <dbReference type="NCBI Taxonomy" id="330083"/>
    <lineage>
        <taxon>Bacteria</taxon>
        <taxon>Bacillati</taxon>
        <taxon>Actinomycetota</taxon>
        <taxon>Actinomycetes</taxon>
        <taxon>Pseudonocardiales</taxon>
        <taxon>Pseudonocardiaceae</taxon>
        <taxon>Amycolatopsis</taxon>
    </lineage>
</organism>
<feature type="compositionally biased region" description="Low complexity" evidence="1">
    <location>
        <begin position="1"/>
        <end position="22"/>
    </location>
</feature>